<keyword evidence="3" id="KW-0768">Sushi</keyword>
<evidence type="ECO:0000256" key="5">
    <source>
        <dbReference type="SAM" id="SignalP"/>
    </source>
</evidence>
<evidence type="ECO:0000256" key="4">
    <source>
        <dbReference type="SAM" id="MobiDB-lite"/>
    </source>
</evidence>
<evidence type="ECO:0000313" key="8">
    <source>
        <dbReference type="EMBL" id="BES98915.1"/>
    </source>
</evidence>
<dbReference type="PROSITE" id="PS00134">
    <property type="entry name" value="TRYPSIN_HIS"/>
    <property type="match status" value="1"/>
</dbReference>
<feature type="disulfide bond" evidence="2">
    <location>
        <begin position="175"/>
        <end position="193"/>
    </location>
</feature>
<proteinExistence type="predicted"/>
<accession>A0ABN7B3E7</accession>
<dbReference type="SUPFAM" id="SSF57424">
    <property type="entry name" value="LDL receptor-like module"/>
    <property type="match status" value="4"/>
</dbReference>
<feature type="region of interest" description="Disordered" evidence="4">
    <location>
        <begin position="215"/>
        <end position="240"/>
    </location>
</feature>
<dbReference type="PRINTS" id="PR00261">
    <property type="entry name" value="LDLRECEPTOR"/>
</dbReference>
<feature type="disulfide bond" evidence="2">
    <location>
        <begin position="78"/>
        <end position="90"/>
    </location>
</feature>
<dbReference type="PROSITE" id="PS50923">
    <property type="entry name" value="SUSHI"/>
    <property type="match status" value="1"/>
</dbReference>
<dbReference type="Gene3D" id="4.10.400.10">
    <property type="entry name" value="Low-density Lipoprotein Receptor"/>
    <property type="match status" value="4"/>
</dbReference>
<feature type="disulfide bond" evidence="2">
    <location>
        <begin position="35"/>
        <end position="47"/>
    </location>
</feature>
<feature type="disulfide bond" evidence="2">
    <location>
        <begin position="85"/>
        <end position="103"/>
    </location>
</feature>
<dbReference type="InterPro" id="IPR009003">
    <property type="entry name" value="Peptidase_S1_PA"/>
</dbReference>
<dbReference type="InterPro" id="IPR043504">
    <property type="entry name" value="Peptidase_S1_PA_chymotrypsin"/>
</dbReference>
<dbReference type="InterPro" id="IPR001254">
    <property type="entry name" value="Trypsin_dom"/>
</dbReference>
<feature type="signal peptide" evidence="5">
    <location>
        <begin position="1"/>
        <end position="18"/>
    </location>
</feature>
<dbReference type="Gene3D" id="2.40.10.10">
    <property type="entry name" value="Trypsin-like serine proteases"/>
    <property type="match status" value="1"/>
</dbReference>
<dbReference type="InterPro" id="IPR023415">
    <property type="entry name" value="LDLR_class-A_CS"/>
</dbReference>
<dbReference type="SUPFAM" id="SSF57535">
    <property type="entry name" value="Complement control module/SCR domain"/>
    <property type="match status" value="1"/>
</dbReference>
<dbReference type="Pfam" id="PF00089">
    <property type="entry name" value="Trypsin"/>
    <property type="match status" value="1"/>
</dbReference>
<name>A0ABN7B3E7_9HEMI</name>
<protein>
    <submittedName>
        <fullName evidence="8">Trypsin</fullName>
    </submittedName>
</protein>
<feature type="disulfide bond" evidence="2">
    <location>
        <begin position="134"/>
        <end position="152"/>
    </location>
</feature>
<evidence type="ECO:0000256" key="2">
    <source>
        <dbReference type="PROSITE-ProRule" id="PRU00124"/>
    </source>
</evidence>
<feature type="chain" id="PRO_5046180724" evidence="5">
    <location>
        <begin position="19"/>
        <end position="651"/>
    </location>
</feature>
<dbReference type="EMBL" id="AP028918">
    <property type="protein sequence ID" value="BES98915.1"/>
    <property type="molecule type" value="Genomic_DNA"/>
</dbReference>
<dbReference type="InterPro" id="IPR002172">
    <property type="entry name" value="LDrepeatLR_classA_rpt"/>
</dbReference>
<dbReference type="PROSITE" id="PS50068">
    <property type="entry name" value="LDLRA_2"/>
    <property type="match status" value="4"/>
</dbReference>
<dbReference type="SUPFAM" id="SSF50494">
    <property type="entry name" value="Trypsin-like serine proteases"/>
    <property type="match status" value="1"/>
</dbReference>
<dbReference type="InterPro" id="IPR035976">
    <property type="entry name" value="Sushi/SCR/CCP_sf"/>
</dbReference>
<sequence length="651" mass="71265">MRSAVHYIWPVLILTCAAEDSLISLLIRRTRQSECTRNEFTCSNGQCVGSYQVCDGAKDCHDGTDETQAVCSKVGLTCPPFAFRCAYGACVDKSSTCNGRQDCADNSDELLPECLTNIKKPARSSKCKKNEFACYSGQCINEFSVCDGVRDCRDGSDETITQCVNIRCPSFSFQCAYGACIDLEKKCNGVKDCSDGSDEDEELCEYSTNIVSGNVPEVRPTSRTTTTVKPSRRPATRPSGGCLLPEKAEGTSFKVEGCSSDDRSDKCLAIPGTWVPDLAVVTYSCDQGYALPQNNNIFCLNGTWRPQLLNCQKMCKPLFSESVDLVCSFGGQAVPCDLPARPGTKLRPKCKASYHIVDPSTAFKETECREDGLWDQPVFKCVADCGKPSYNSGKPLITFGTKTVTGEYPWHAGLYLRKNGAFTHSCGGTIINPHIIITAAHCVYDDVNGKVIDVDSIQVAVGKYTRSWEITDPNEQRIGVKEIIPQRAYRGRSNSYEQDIAAMDLVRSIVLSNVVLPACIDWTSEGTFHMGMIGTVVGWGLDENDKASEELKAAKLSYIDYDTCRRQAPDAFLRFITYDKFCAGASNGTSVQQGDSGGGITFVRLNGLHFLYGIVSIKPLNMNAFAAYTNVTDHMDWLQGVVNALKPRHAS</sequence>
<dbReference type="CDD" id="cd00190">
    <property type="entry name" value="Tryp_SPc"/>
    <property type="match status" value="1"/>
</dbReference>
<dbReference type="InterPro" id="IPR018114">
    <property type="entry name" value="TRYPSIN_HIS"/>
</dbReference>
<keyword evidence="9" id="KW-1185">Reference proteome</keyword>
<feature type="disulfide bond" evidence="2">
    <location>
        <begin position="168"/>
        <end position="180"/>
    </location>
</feature>
<dbReference type="PANTHER" id="PTHR24252:SF7">
    <property type="entry name" value="HYALIN"/>
    <property type="match status" value="1"/>
</dbReference>
<feature type="disulfide bond" evidence="2">
    <location>
        <begin position="42"/>
        <end position="60"/>
    </location>
</feature>
<feature type="domain" description="Peptidase S1" evidence="6">
    <location>
        <begin position="397"/>
        <end position="643"/>
    </location>
</feature>
<dbReference type="InterPro" id="IPR000436">
    <property type="entry name" value="Sushi_SCR_CCP_dom"/>
</dbReference>
<evidence type="ECO:0000256" key="3">
    <source>
        <dbReference type="PROSITE-ProRule" id="PRU00302"/>
    </source>
</evidence>
<dbReference type="SMART" id="SM00020">
    <property type="entry name" value="Tryp_SPc"/>
    <property type="match status" value="1"/>
</dbReference>
<evidence type="ECO:0000259" key="7">
    <source>
        <dbReference type="PROSITE" id="PS50923"/>
    </source>
</evidence>
<dbReference type="Pfam" id="PF00057">
    <property type="entry name" value="Ldl_recept_a"/>
    <property type="match status" value="4"/>
</dbReference>
<dbReference type="Gene3D" id="2.10.70.10">
    <property type="entry name" value="Complement Module, domain 1"/>
    <property type="match status" value="1"/>
</dbReference>
<evidence type="ECO:0000259" key="6">
    <source>
        <dbReference type="PROSITE" id="PS50240"/>
    </source>
</evidence>
<dbReference type="PANTHER" id="PTHR24252">
    <property type="entry name" value="ACROSIN-RELATED"/>
    <property type="match status" value="1"/>
</dbReference>
<dbReference type="CDD" id="cd00033">
    <property type="entry name" value="CCP"/>
    <property type="match status" value="1"/>
</dbReference>
<feature type="domain" description="Sushi" evidence="7">
    <location>
        <begin position="265"/>
        <end position="313"/>
    </location>
</feature>
<dbReference type="Proteomes" id="UP001307889">
    <property type="component" value="Chromosome 10"/>
</dbReference>
<reference evidence="8 9" key="1">
    <citation type="submission" date="2023-09" db="EMBL/GenBank/DDBJ databases">
        <title>Nesidiocoris tenuis whole genome shotgun sequence.</title>
        <authorList>
            <person name="Shibata T."/>
            <person name="Shimoda M."/>
            <person name="Kobayashi T."/>
            <person name="Uehara T."/>
        </authorList>
    </citation>
    <scope>NUCLEOTIDE SEQUENCE [LARGE SCALE GENOMIC DNA]</scope>
    <source>
        <strain evidence="8 9">Japan</strain>
    </source>
</reference>
<gene>
    <name evidence="8" type="ORF">NTJ_11731</name>
</gene>
<dbReference type="PROSITE" id="PS01209">
    <property type="entry name" value="LDLRA_1"/>
    <property type="match status" value="2"/>
</dbReference>
<dbReference type="Pfam" id="PF00084">
    <property type="entry name" value="Sushi"/>
    <property type="match status" value="1"/>
</dbReference>
<feature type="disulfide bond" evidence="2">
    <location>
        <begin position="127"/>
        <end position="139"/>
    </location>
</feature>
<evidence type="ECO:0000313" key="9">
    <source>
        <dbReference type="Proteomes" id="UP001307889"/>
    </source>
</evidence>
<keyword evidence="5" id="KW-0732">Signal</keyword>
<dbReference type="InterPro" id="IPR036055">
    <property type="entry name" value="LDL_receptor-like_sf"/>
</dbReference>
<keyword evidence="1 2" id="KW-1015">Disulfide bond</keyword>
<dbReference type="CDD" id="cd00112">
    <property type="entry name" value="LDLa"/>
    <property type="match status" value="4"/>
</dbReference>
<comment type="caution">
    <text evidence="3">Lacks conserved residue(s) required for the propagation of feature annotation.</text>
</comment>
<organism evidence="8 9">
    <name type="scientific">Nesidiocoris tenuis</name>
    <dbReference type="NCBI Taxonomy" id="355587"/>
    <lineage>
        <taxon>Eukaryota</taxon>
        <taxon>Metazoa</taxon>
        <taxon>Ecdysozoa</taxon>
        <taxon>Arthropoda</taxon>
        <taxon>Hexapoda</taxon>
        <taxon>Insecta</taxon>
        <taxon>Pterygota</taxon>
        <taxon>Neoptera</taxon>
        <taxon>Paraneoptera</taxon>
        <taxon>Hemiptera</taxon>
        <taxon>Heteroptera</taxon>
        <taxon>Panheteroptera</taxon>
        <taxon>Cimicomorpha</taxon>
        <taxon>Miridae</taxon>
        <taxon>Dicyphina</taxon>
        <taxon>Nesidiocoris</taxon>
    </lineage>
</organism>
<evidence type="ECO:0000256" key="1">
    <source>
        <dbReference type="ARBA" id="ARBA00023157"/>
    </source>
</evidence>
<dbReference type="SMART" id="SM00192">
    <property type="entry name" value="LDLa"/>
    <property type="match status" value="4"/>
</dbReference>
<dbReference type="PROSITE" id="PS50240">
    <property type="entry name" value="TRYPSIN_DOM"/>
    <property type="match status" value="1"/>
</dbReference>